<keyword evidence="5" id="KW-0227">DNA damage</keyword>
<comment type="similarity">
    <text evidence="2">Belongs to the MRG family.</text>
</comment>
<feature type="region of interest" description="Disordered" evidence="13">
    <location>
        <begin position="1"/>
        <end position="20"/>
    </location>
</feature>
<sequence length="412" mass="47376">MSRSMRSHGQDVDNTKTRSSSSSISSFAACEARWSKLAEPADRLIRLPSKLTSTYVDRYGRTTFDDTYALGWTSTRPPPIGANHPKIIRARNNGNWSEKLEAYYSELPPNYNIPLAGQACKKPDEDWSSRSPTRVATPHGTDFGPFTVLLDALAKIRKPREPTAGQKMWECQFAPKEMRKEKEDNFHNRPSIKLPLPDHVKALLVDDWENVTKNQQLVPIPHVHPVDEILKDYLEHERPHRLPETPQMDILEETVAGLREYFDRCLGRILLYRFERAQYHEQHNIWTAGTDEKHKSASDTYGAEHLARLLVSLPELVAQTNMDQQSVNRLREELIKFTSWFSRHTTKYFVSEYETPSQDHIPGEVWEEMKAKANAKAEGVAEAVREAEEAKKNKGKKAMDKKKKESAKERSR</sequence>
<dbReference type="PROSITE" id="PS51640">
    <property type="entry name" value="MRG"/>
    <property type="match status" value="1"/>
</dbReference>
<dbReference type="GO" id="GO:0006281">
    <property type="term" value="P:DNA repair"/>
    <property type="evidence" value="ECO:0007669"/>
    <property type="project" value="UniProtKB-KW"/>
</dbReference>
<evidence type="ECO:0000256" key="2">
    <source>
        <dbReference type="ARBA" id="ARBA00009093"/>
    </source>
</evidence>
<evidence type="ECO:0000256" key="9">
    <source>
        <dbReference type="ARBA" id="ARBA00023204"/>
    </source>
</evidence>
<dbReference type="Gene3D" id="1.10.274.30">
    <property type="entry name" value="MRG domain"/>
    <property type="match status" value="1"/>
</dbReference>
<name>F7VPZ7_SORMK</name>
<organism evidence="15 16">
    <name type="scientific">Sordaria macrospora (strain ATCC MYA-333 / DSM 997 / K(L3346) / K-hell)</name>
    <dbReference type="NCBI Taxonomy" id="771870"/>
    <lineage>
        <taxon>Eukaryota</taxon>
        <taxon>Fungi</taxon>
        <taxon>Dikarya</taxon>
        <taxon>Ascomycota</taxon>
        <taxon>Pezizomycotina</taxon>
        <taxon>Sordariomycetes</taxon>
        <taxon>Sordariomycetidae</taxon>
        <taxon>Sordariales</taxon>
        <taxon>Sordariaceae</taxon>
        <taxon>Sordaria</taxon>
    </lineage>
</organism>
<dbReference type="FunFam" id="1.10.274.30:FF:000004">
    <property type="entry name" value="Putative Chromatin modification-related protein eaf3"/>
    <property type="match status" value="1"/>
</dbReference>
<dbReference type="VEuPathDB" id="FungiDB:SMAC_06777"/>
<evidence type="ECO:0000256" key="3">
    <source>
        <dbReference type="ARBA" id="ARBA00011353"/>
    </source>
</evidence>
<keyword evidence="7" id="KW-0805">Transcription regulation</keyword>
<dbReference type="InterPro" id="IPR008676">
    <property type="entry name" value="MRG"/>
</dbReference>
<evidence type="ECO:0000256" key="6">
    <source>
        <dbReference type="ARBA" id="ARBA00022853"/>
    </source>
</evidence>
<dbReference type="OrthoDB" id="124855at2759"/>
<feature type="compositionally biased region" description="Basic and acidic residues" evidence="13">
    <location>
        <begin position="402"/>
        <end position="412"/>
    </location>
</feature>
<evidence type="ECO:0000256" key="5">
    <source>
        <dbReference type="ARBA" id="ARBA00022763"/>
    </source>
</evidence>
<accession>F7VPZ7</accession>
<comment type="function">
    <text evidence="11">Involved in deacetylation of histones, chromatin assembly and chromosome segregation. May act as a transcriptional oscillator, directing histone deacetylases to specific chromosomal domains. Component of the NuA4 histone acetyltransferase complex which is involved in transcriptional activation of selected genes principally by acetylation of nucleosomal histone H4 and H2A. The NuA4 complex is also involved in DNA repair.</text>
</comment>
<dbReference type="OMA" id="ACEARWS"/>
<evidence type="ECO:0000313" key="15">
    <source>
        <dbReference type="EMBL" id="CCC07575.1"/>
    </source>
</evidence>
<keyword evidence="10" id="KW-0539">Nucleus</keyword>
<evidence type="ECO:0000256" key="8">
    <source>
        <dbReference type="ARBA" id="ARBA00023163"/>
    </source>
</evidence>
<feature type="compositionally biased region" description="Basic and acidic residues" evidence="13">
    <location>
        <begin position="383"/>
        <end position="392"/>
    </location>
</feature>
<dbReference type="GO" id="GO:0035267">
    <property type="term" value="C:NuA4 histone acetyltransferase complex"/>
    <property type="evidence" value="ECO:0007669"/>
    <property type="project" value="TreeGrafter"/>
</dbReference>
<evidence type="ECO:0000259" key="14">
    <source>
        <dbReference type="Pfam" id="PF05712"/>
    </source>
</evidence>
<dbReference type="GO" id="GO:0006355">
    <property type="term" value="P:regulation of DNA-templated transcription"/>
    <property type="evidence" value="ECO:0007669"/>
    <property type="project" value="InterPro"/>
</dbReference>
<dbReference type="PANTHER" id="PTHR10880">
    <property type="entry name" value="MORTALITY FACTOR 4-LIKE PROTEIN"/>
    <property type="match status" value="1"/>
</dbReference>
<evidence type="ECO:0000256" key="1">
    <source>
        <dbReference type="ARBA" id="ARBA00004123"/>
    </source>
</evidence>
<comment type="subcellular location">
    <subcellularLocation>
        <location evidence="1">Nucleus</location>
    </subcellularLocation>
</comment>
<dbReference type="AlphaFoldDB" id="F7VPZ7"/>
<evidence type="ECO:0000256" key="11">
    <source>
        <dbReference type="ARBA" id="ARBA00057322"/>
    </source>
</evidence>
<dbReference type="EMBL" id="CABT02000003">
    <property type="protein sequence ID" value="CCC07575.1"/>
    <property type="molecule type" value="Genomic_DNA"/>
</dbReference>
<dbReference type="Proteomes" id="UP000001881">
    <property type="component" value="Unassembled WGS sequence"/>
</dbReference>
<evidence type="ECO:0000256" key="7">
    <source>
        <dbReference type="ARBA" id="ARBA00023015"/>
    </source>
</evidence>
<protein>
    <recommendedName>
        <fullName evidence="4">Chromatin modification-related protein EAF3</fullName>
    </recommendedName>
    <alternativeName>
        <fullName evidence="12">Chromatin modification-related protein eaf3</fullName>
    </alternativeName>
</protein>
<comment type="caution">
    <text evidence="15">The sequence shown here is derived from an EMBL/GenBank/DDBJ whole genome shotgun (WGS) entry which is preliminary data.</text>
</comment>
<comment type="subunit">
    <text evidence="3">Component of the NuA4 histone acetyltransferase complex.</text>
</comment>
<dbReference type="GO" id="GO:0006325">
    <property type="term" value="P:chromatin organization"/>
    <property type="evidence" value="ECO:0007669"/>
    <property type="project" value="UniProtKB-KW"/>
</dbReference>
<keyword evidence="6" id="KW-0156">Chromatin regulator</keyword>
<evidence type="ECO:0000313" key="16">
    <source>
        <dbReference type="Proteomes" id="UP000001881"/>
    </source>
</evidence>
<feature type="region of interest" description="Disordered" evidence="13">
    <location>
        <begin position="383"/>
        <end position="412"/>
    </location>
</feature>
<dbReference type="HOGENOM" id="CLU_039566_2_0_1"/>
<keyword evidence="16" id="KW-1185">Reference proteome</keyword>
<evidence type="ECO:0000256" key="13">
    <source>
        <dbReference type="SAM" id="MobiDB-lite"/>
    </source>
</evidence>
<dbReference type="InterPro" id="IPR026541">
    <property type="entry name" value="MRG_dom"/>
</dbReference>
<dbReference type="PANTHER" id="PTHR10880:SF15">
    <property type="entry name" value="MSL COMPLEX SUBUNIT 3"/>
    <property type="match status" value="1"/>
</dbReference>
<keyword evidence="9" id="KW-0234">DNA repair</keyword>
<feature type="domain" description="MRG" evidence="14">
    <location>
        <begin position="177"/>
        <end position="354"/>
    </location>
</feature>
<keyword evidence="8" id="KW-0804">Transcription</keyword>
<evidence type="ECO:0000256" key="4">
    <source>
        <dbReference type="ARBA" id="ARBA00018505"/>
    </source>
</evidence>
<gene>
    <name evidence="15" type="ORF">SMAC_06777</name>
</gene>
<dbReference type="PROSITE" id="PS51257">
    <property type="entry name" value="PROKAR_LIPOPROTEIN"/>
    <property type="match status" value="1"/>
</dbReference>
<proteinExistence type="inferred from homology"/>
<dbReference type="eggNOG" id="KOG3001">
    <property type="taxonomic scope" value="Eukaryota"/>
</dbReference>
<dbReference type="STRING" id="771870.F7VPZ7"/>
<evidence type="ECO:0000256" key="10">
    <source>
        <dbReference type="ARBA" id="ARBA00023242"/>
    </source>
</evidence>
<dbReference type="InterPro" id="IPR038217">
    <property type="entry name" value="MRG_C_sf"/>
</dbReference>
<dbReference type="GO" id="GO:0032221">
    <property type="term" value="C:Rpd3S complex"/>
    <property type="evidence" value="ECO:0007669"/>
    <property type="project" value="TreeGrafter"/>
</dbReference>
<reference evidence="15 16" key="1">
    <citation type="journal article" date="2010" name="PLoS Genet.">
        <title>De novo assembly of a 40 Mb eukaryotic genome from short sequence reads: Sordaria macrospora, a model organism for fungal morphogenesis.</title>
        <authorList>
            <person name="Nowrousian M."/>
            <person name="Stajich J."/>
            <person name="Chu M."/>
            <person name="Engh I."/>
            <person name="Espagne E."/>
            <person name="Halliday K."/>
            <person name="Kamerewerd J."/>
            <person name="Kempken F."/>
            <person name="Knab B."/>
            <person name="Kuo H.C."/>
            <person name="Osiewacz H.D."/>
            <person name="Poeggeler S."/>
            <person name="Read N."/>
            <person name="Seiler S."/>
            <person name="Smith K."/>
            <person name="Zickler D."/>
            <person name="Kueck U."/>
            <person name="Freitag M."/>
        </authorList>
    </citation>
    <scope>NUCLEOTIDE SEQUENCE [LARGE SCALE GENOMIC DNA]</scope>
    <source>
        <strain evidence="16">ATCC MYA-333 / DSM 997 / K(L3346) / K-hell</strain>
        <tissue evidence="15">Mycelium</tissue>
    </source>
</reference>
<dbReference type="Pfam" id="PF05712">
    <property type="entry name" value="MRG"/>
    <property type="match status" value="1"/>
</dbReference>
<evidence type="ECO:0000256" key="12">
    <source>
        <dbReference type="ARBA" id="ARBA00072864"/>
    </source>
</evidence>
<dbReference type="InParanoid" id="F7VPZ7"/>